<dbReference type="GO" id="GO:0017038">
    <property type="term" value="P:protein import"/>
    <property type="evidence" value="ECO:0007669"/>
    <property type="project" value="TreeGrafter"/>
</dbReference>
<dbReference type="PANTHER" id="PTHR30625:SF17">
    <property type="entry name" value="TOLQ-RELATED"/>
    <property type="match status" value="1"/>
</dbReference>
<dbReference type="InterPro" id="IPR002898">
    <property type="entry name" value="MotA_ExbB_proton_chnl"/>
</dbReference>
<keyword evidence="2" id="KW-1003">Cell membrane</keyword>
<keyword evidence="3 8" id="KW-0812">Transmembrane</keyword>
<feature type="transmembrane region" description="Helical" evidence="8">
    <location>
        <begin position="138"/>
        <end position="161"/>
    </location>
</feature>
<dbReference type="AlphaFoldDB" id="M5U5I0"/>
<dbReference type="InterPro" id="IPR050790">
    <property type="entry name" value="ExbB/TolQ_transport"/>
</dbReference>
<evidence type="ECO:0000256" key="4">
    <source>
        <dbReference type="ARBA" id="ARBA00022989"/>
    </source>
</evidence>
<dbReference type="Pfam" id="PF01618">
    <property type="entry name" value="MotA_ExbB"/>
    <property type="match status" value="1"/>
</dbReference>
<evidence type="ECO:0000256" key="1">
    <source>
        <dbReference type="ARBA" id="ARBA00004651"/>
    </source>
</evidence>
<gene>
    <name evidence="10" type="ORF">RSSM_02012</name>
</gene>
<proteinExistence type="inferred from homology"/>
<organism evidence="10 11">
    <name type="scientific">Rhodopirellula sallentina SM41</name>
    <dbReference type="NCBI Taxonomy" id="1263870"/>
    <lineage>
        <taxon>Bacteria</taxon>
        <taxon>Pseudomonadati</taxon>
        <taxon>Planctomycetota</taxon>
        <taxon>Planctomycetia</taxon>
        <taxon>Pirellulales</taxon>
        <taxon>Pirellulaceae</taxon>
        <taxon>Rhodopirellula</taxon>
    </lineage>
</organism>
<evidence type="ECO:0000313" key="11">
    <source>
        <dbReference type="Proteomes" id="UP000011885"/>
    </source>
</evidence>
<feature type="domain" description="MotA/TolQ/ExbB proton channel" evidence="9">
    <location>
        <begin position="115"/>
        <end position="216"/>
    </location>
</feature>
<evidence type="ECO:0000256" key="8">
    <source>
        <dbReference type="SAM" id="Phobius"/>
    </source>
</evidence>
<dbReference type="Proteomes" id="UP000011885">
    <property type="component" value="Unassembled WGS sequence"/>
</dbReference>
<evidence type="ECO:0000256" key="5">
    <source>
        <dbReference type="ARBA" id="ARBA00023136"/>
    </source>
</evidence>
<keyword evidence="5 8" id="KW-0472">Membrane</keyword>
<comment type="subcellular location">
    <subcellularLocation>
        <location evidence="1">Cell membrane</location>
        <topology evidence="1">Multi-pass membrane protein</topology>
    </subcellularLocation>
    <subcellularLocation>
        <location evidence="6">Membrane</location>
        <topology evidence="6">Multi-pass membrane protein</topology>
    </subcellularLocation>
</comment>
<comment type="similarity">
    <text evidence="6">Belongs to the exbB/tolQ family.</text>
</comment>
<feature type="transmembrane region" description="Helical" evidence="8">
    <location>
        <begin position="35"/>
        <end position="56"/>
    </location>
</feature>
<evidence type="ECO:0000256" key="7">
    <source>
        <dbReference type="SAM" id="MobiDB-lite"/>
    </source>
</evidence>
<sequence length="296" mass="31354">MTWAATDCLLTGLAQTTVPPGETDSLWEIVTSGGWPGIVILLILVLLSIAALYLVIDQFISLRRADIVPDGLSGEVAAALRESRWSEAENALRNRPSVLAGVISLALANREFGWSEMEKTVEDALIDRSAQMHRRIDYLSMIANLSPMVGLLGTVTGMIFAFRQVAATQGSAGAGDLAEGIYQALVTTVGGLIVAIPALAASGVLRARVDELLSEVTRQTERALSPLRRRAGQGNVAGNPSGRIMPVAPAQLKGTKVATPESTGTPPPAVPTDPRAANQPLPQSRPQPRTRTRKPS</sequence>
<dbReference type="PATRIC" id="fig|1263870.3.peg.2146"/>
<accession>M5U5I0</accession>
<keyword evidence="4 8" id="KW-1133">Transmembrane helix</keyword>
<dbReference type="RefSeq" id="WP_008677043.1">
    <property type="nucleotide sequence ID" value="NZ_ANOH01000141.1"/>
</dbReference>
<feature type="transmembrane region" description="Helical" evidence="8">
    <location>
        <begin position="181"/>
        <end position="205"/>
    </location>
</feature>
<dbReference type="EMBL" id="ANOH01000141">
    <property type="protein sequence ID" value="EMI56539.1"/>
    <property type="molecule type" value="Genomic_DNA"/>
</dbReference>
<keyword evidence="11" id="KW-1185">Reference proteome</keyword>
<dbReference type="PANTHER" id="PTHR30625">
    <property type="entry name" value="PROTEIN TOLQ"/>
    <property type="match status" value="1"/>
</dbReference>
<name>M5U5I0_9BACT</name>
<evidence type="ECO:0000256" key="6">
    <source>
        <dbReference type="RuleBase" id="RU004057"/>
    </source>
</evidence>
<evidence type="ECO:0000313" key="10">
    <source>
        <dbReference type="EMBL" id="EMI56539.1"/>
    </source>
</evidence>
<evidence type="ECO:0000259" key="9">
    <source>
        <dbReference type="Pfam" id="PF01618"/>
    </source>
</evidence>
<keyword evidence="6" id="KW-0653">Protein transport</keyword>
<keyword evidence="6" id="KW-0813">Transport</keyword>
<feature type="region of interest" description="Disordered" evidence="7">
    <location>
        <begin position="224"/>
        <end position="296"/>
    </location>
</feature>
<evidence type="ECO:0000256" key="3">
    <source>
        <dbReference type="ARBA" id="ARBA00022692"/>
    </source>
</evidence>
<reference evidence="10 11" key="1">
    <citation type="journal article" date="2013" name="Mar. Genomics">
        <title>Expression of sulfatases in Rhodopirellula baltica and the diversity of sulfatases in the genus Rhodopirellula.</title>
        <authorList>
            <person name="Wegner C.E."/>
            <person name="Richter-Heitmann T."/>
            <person name="Klindworth A."/>
            <person name="Klockow C."/>
            <person name="Richter M."/>
            <person name="Achstetter T."/>
            <person name="Glockner F.O."/>
            <person name="Harder J."/>
        </authorList>
    </citation>
    <scope>NUCLEOTIDE SEQUENCE [LARGE SCALE GENOMIC DNA]</scope>
    <source>
        <strain evidence="10 11">SM41</strain>
    </source>
</reference>
<comment type="caution">
    <text evidence="10">The sequence shown here is derived from an EMBL/GenBank/DDBJ whole genome shotgun (WGS) entry which is preliminary data.</text>
</comment>
<protein>
    <submittedName>
        <fullName evidence="10">TolQ-type transport protein</fullName>
    </submittedName>
</protein>
<evidence type="ECO:0000256" key="2">
    <source>
        <dbReference type="ARBA" id="ARBA00022475"/>
    </source>
</evidence>
<dbReference type="GO" id="GO:0005886">
    <property type="term" value="C:plasma membrane"/>
    <property type="evidence" value="ECO:0007669"/>
    <property type="project" value="UniProtKB-SubCell"/>
</dbReference>
<dbReference type="OrthoDB" id="9809716at2"/>